<feature type="compositionally biased region" description="Polar residues" evidence="1">
    <location>
        <begin position="45"/>
        <end position="56"/>
    </location>
</feature>
<proteinExistence type="predicted"/>
<protein>
    <submittedName>
        <fullName evidence="2">Uncharacterized protein</fullName>
    </submittedName>
</protein>
<dbReference type="Proteomes" id="UP000277580">
    <property type="component" value="Unassembled WGS sequence"/>
</dbReference>
<reference evidence="2 3" key="1">
    <citation type="journal article" date="2018" name="Nat. Ecol. Evol.">
        <title>Pezizomycetes genomes reveal the molecular basis of ectomycorrhizal truffle lifestyle.</title>
        <authorList>
            <person name="Murat C."/>
            <person name="Payen T."/>
            <person name="Noel B."/>
            <person name="Kuo A."/>
            <person name="Morin E."/>
            <person name="Chen J."/>
            <person name="Kohler A."/>
            <person name="Krizsan K."/>
            <person name="Balestrini R."/>
            <person name="Da Silva C."/>
            <person name="Montanini B."/>
            <person name="Hainaut M."/>
            <person name="Levati E."/>
            <person name="Barry K.W."/>
            <person name="Belfiori B."/>
            <person name="Cichocki N."/>
            <person name="Clum A."/>
            <person name="Dockter R.B."/>
            <person name="Fauchery L."/>
            <person name="Guy J."/>
            <person name="Iotti M."/>
            <person name="Le Tacon F."/>
            <person name="Lindquist E.A."/>
            <person name="Lipzen A."/>
            <person name="Malagnac F."/>
            <person name="Mello A."/>
            <person name="Molinier V."/>
            <person name="Miyauchi S."/>
            <person name="Poulain J."/>
            <person name="Riccioni C."/>
            <person name="Rubini A."/>
            <person name="Sitrit Y."/>
            <person name="Splivallo R."/>
            <person name="Traeger S."/>
            <person name="Wang M."/>
            <person name="Zifcakova L."/>
            <person name="Wipf D."/>
            <person name="Zambonelli A."/>
            <person name="Paolocci F."/>
            <person name="Nowrousian M."/>
            <person name="Ottonello S."/>
            <person name="Baldrian P."/>
            <person name="Spatafora J.W."/>
            <person name="Henrissat B."/>
            <person name="Nagy L.G."/>
            <person name="Aury J.M."/>
            <person name="Wincker P."/>
            <person name="Grigoriev I.V."/>
            <person name="Bonfante P."/>
            <person name="Martin F.M."/>
        </authorList>
    </citation>
    <scope>NUCLEOTIDE SEQUENCE [LARGE SCALE GENOMIC DNA]</scope>
    <source>
        <strain evidence="2 3">CCBAS932</strain>
    </source>
</reference>
<keyword evidence="3" id="KW-1185">Reference proteome</keyword>
<dbReference type="EMBL" id="ML119146">
    <property type="protein sequence ID" value="RPB10071.1"/>
    <property type="molecule type" value="Genomic_DNA"/>
</dbReference>
<organism evidence="2 3">
    <name type="scientific">Morchella conica CCBAS932</name>
    <dbReference type="NCBI Taxonomy" id="1392247"/>
    <lineage>
        <taxon>Eukaryota</taxon>
        <taxon>Fungi</taxon>
        <taxon>Dikarya</taxon>
        <taxon>Ascomycota</taxon>
        <taxon>Pezizomycotina</taxon>
        <taxon>Pezizomycetes</taxon>
        <taxon>Pezizales</taxon>
        <taxon>Morchellaceae</taxon>
        <taxon>Morchella</taxon>
    </lineage>
</organism>
<accession>A0A3N4KNZ9</accession>
<name>A0A3N4KNZ9_9PEZI</name>
<dbReference type="InParanoid" id="A0A3N4KNZ9"/>
<feature type="region of interest" description="Disordered" evidence="1">
    <location>
        <begin position="45"/>
        <end position="66"/>
    </location>
</feature>
<dbReference type="AlphaFoldDB" id="A0A3N4KNZ9"/>
<evidence type="ECO:0000256" key="1">
    <source>
        <dbReference type="SAM" id="MobiDB-lite"/>
    </source>
</evidence>
<gene>
    <name evidence="2" type="ORF">P167DRAFT_576707</name>
</gene>
<sequence>MSIVRLKVNDLFPRRQYNHQYRLTNYLRNKRNNFKLVSRVFRSYQPSAPSSQNGFDNSGYRDHIEWQTGSNEKLTLGRAR</sequence>
<evidence type="ECO:0000313" key="3">
    <source>
        <dbReference type="Proteomes" id="UP000277580"/>
    </source>
</evidence>
<evidence type="ECO:0000313" key="2">
    <source>
        <dbReference type="EMBL" id="RPB10071.1"/>
    </source>
</evidence>